<protein>
    <recommendedName>
        <fullName evidence="2 6">Orotate phosphoribosyltransferase</fullName>
        <shortName evidence="6">OPRT</shortName>
        <shortName evidence="6">OPRTase</shortName>
        <ecNumber evidence="2 6">2.4.2.10</ecNumber>
    </recommendedName>
</protein>
<dbReference type="InterPro" id="IPR004467">
    <property type="entry name" value="Or_phspho_trans_dom"/>
</dbReference>
<evidence type="ECO:0000256" key="3">
    <source>
        <dbReference type="ARBA" id="ARBA00022676"/>
    </source>
</evidence>
<feature type="domain" description="Phosphoribosyltransferase" evidence="7">
    <location>
        <begin position="67"/>
        <end position="164"/>
    </location>
</feature>
<feature type="binding site" evidence="6">
    <location>
        <position position="123"/>
    </location>
    <ligand>
        <name>orotate</name>
        <dbReference type="ChEBI" id="CHEBI:30839"/>
    </ligand>
</feature>
<dbReference type="EC" id="2.4.2.10" evidence="2 6"/>
<evidence type="ECO:0000256" key="1">
    <source>
        <dbReference type="ARBA" id="ARBA00004889"/>
    </source>
</evidence>
<comment type="subunit">
    <text evidence="6">Homodimer.</text>
</comment>
<dbReference type="CDD" id="cd06223">
    <property type="entry name" value="PRTases_typeI"/>
    <property type="match status" value="1"/>
</dbReference>
<comment type="catalytic activity">
    <reaction evidence="6">
        <text>orotidine 5'-phosphate + diphosphate = orotate + 5-phospho-alpha-D-ribose 1-diphosphate</text>
        <dbReference type="Rhea" id="RHEA:10380"/>
        <dbReference type="ChEBI" id="CHEBI:30839"/>
        <dbReference type="ChEBI" id="CHEBI:33019"/>
        <dbReference type="ChEBI" id="CHEBI:57538"/>
        <dbReference type="ChEBI" id="CHEBI:58017"/>
        <dbReference type="EC" id="2.4.2.10"/>
    </reaction>
</comment>
<name>A0ABS4FZW2_9CLOT</name>
<comment type="function">
    <text evidence="6">Catalyzes the transfer of a ribosyl phosphate group from 5-phosphoribose 1-diphosphate to orotate, leading to the formation of orotidine monophosphate (OMP).</text>
</comment>
<dbReference type="HAMAP" id="MF_01208">
    <property type="entry name" value="PyrE"/>
    <property type="match status" value="1"/>
</dbReference>
<evidence type="ECO:0000259" key="7">
    <source>
        <dbReference type="Pfam" id="PF00156"/>
    </source>
</evidence>
<comment type="caution">
    <text evidence="8">The sequence shown here is derived from an EMBL/GenBank/DDBJ whole genome shotgun (WGS) entry which is preliminary data.</text>
</comment>
<feature type="binding site" description="in other chain" evidence="6">
    <location>
        <begin position="119"/>
        <end position="127"/>
    </location>
    <ligand>
        <name>5-phospho-alpha-D-ribose 1-diphosphate</name>
        <dbReference type="ChEBI" id="CHEBI:58017"/>
        <note>ligand shared between dimeric partners</note>
    </ligand>
</feature>
<dbReference type="Gene3D" id="3.40.50.2020">
    <property type="match status" value="1"/>
</dbReference>
<dbReference type="InterPro" id="IPR023031">
    <property type="entry name" value="OPRT"/>
</dbReference>
<dbReference type="RefSeq" id="WP_209458072.1">
    <property type="nucleotide sequence ID" value="NZ_JAGGKC010000001.1"/>
</dbReference>
<dbReference type="Pfam" id="PF00156">
    <property type="entry name" value="Pribosyltran"/>
    <property type="match status" value="1"/>
</dbReference>
<dbReference type="InterPro" id="IPR000836">
    <property type="entry name" value="PRTase_dom"/>
</dbReference>
<dbReference type="PANTHER" id="PTHR19278">
    <property type="entry name" value="OROTATE PHOSPHORIBOSYLTRANSFERASE"/>
    <property type="match status" value="1"/>
</dbReference>
<evidence type="ECO:0000256" key="6">
    <source>
        <dbReference type="HAMAP-Rule" id="MF_01208"/>
    </source>
</evidence>
<comment type="pathway">
    <text evidence="1 6">Pyrimidine metabolism; UMP biosynthesis via de novo pathway; UMP from orotate: step 1/2.</text>
</comment>
<feature type="binding site" evidence="6">
    <location>
        <position position="99"/>
    </location>
    <ligand>
        <name>5-phospho-alpha-D-ribose 1-diphosphate</name>
        <dbReference type="ChEBI" id="CHEBI:58017"/>
        <note>ligand shared between dimeric partners</note>
    </ligand>
</feature>
<keyword evidence="6" id="KW-0460">Magnesium</keyword>
<dbReference type="EMBL" id="JAGGKC010000001">
    <property type="protein sequence ID" value="MBP1917835.1"/>
    <property type="molecule type" value="Genomic_DNA"/>
</dbReference>
<dbReference type="InterPro" id="IPR029057">
    <property type="entry name" value="PRTase-like"/>
</dbReference>
<feature type="binding site" evidence="6">
    <location>
        <position position="93"/>
    </location>
    <ligand>
        <name>5-phospho-alpha-D-ribose 1-diphosphate</name>
        <dbReference type="ChEBI" id="CHEBI:58017"/>
        <note>ligand shared between dimeric partners</note>
    </ligand>
</feature>
<evidence type="ECO:0000313" key="8">
    <source>
        <dbReference type="EMBL" id="MBP1917835.1"/>
    </source>
</evidence>
<evidence type="ECO:0000313" key="9">
    <source>
        <dbReference type="Proteomes" id="UP001519271"/>
    </source>
</evidence>
<evidence type="ECO:0000256" key="2">
    <source>
        <dbReference type="ARBA" id="ARBA00011971"/>
    </source>
</evidence>
<evidence type="ECO:0000256" key="5">
    <source>
        <dbReference type="ARBA" id="ARBA00022975"/>
    </source>
</evidence>
<reference evidence="8 9" key="1">
    <citation type="submission" date="2021-03" db="EMBL/GenBank/DDBJ databases">
        <title>Genomic Encyclopedia of Type Strains, Phase IV (KMG-IV): sequencing the most valuable type-strain genomes for metagenomic binning, comparative biology and taxonomic classification.</title>
        <authorList>
            <person name="Goeker M."/>
        </authorList>
    </citation>
    <scope>NUCLEOTIDE SEQUENCE [LARGE SCALE GENOMIC DNA]</scope>
    <source>
        <strain evidence="8 9">DSM 6139</strain>
    </source>
</reference>
<dbReference type="SUPFAM" id="SSF53271">
    <property type="entry name" value="PRTase-like"/>
    <property type="match status" value="1"/>
</dbReference>
<sequence>MKELAKALLKIKAVSLSPEKPFTWASGIKSPIYCDNRLILSFKEERELALTEMKRVVSEKYPEAECLMGTATAGIPHAAIVAWELGIPMGFVRGKAKDHGKENRIEGKVFPGMKTVVIEDLISTAGSSVDAVNALREAGCDVLGIVSIFTYNLKKGEETLKKNDVENTSLTDYDELIEAAIEENYIESASLAKLMEWKKDPSNEDWMTK</sequence>
<keyword evidence="4 6" id="KW-0808">Transferase</keyword>
<organism evidence="8 9">
    <name type="scientific">Youngiibacter multivorans</name>
    <dbReference type="NCBI Taxonomy" id="937251"/>
    <lineage>
        <taxon>Bacteria</taxon>
        <taxon>Bacillati</taxon>
        <taxon>Bacillota</taxon>
        <taxon>Clostridia</taxon>
        <taxon>Eubacteriales</taxon>
        <taxon>Clostridiaceae</taxon>
        <taxon>Youngiibacter</taxon>
    </lineage>
</organism>
<dbReference type="NCBIfam" id="TIGR00336">
    <property type="entry name" value="pyrE"/>
    <property type="match status" value="1"/>
</dbReference>
<proteinExistence type="inferred from homology"/>
<dbReference type="Proteomes" id="UP001519271">
    <property type="component" value="Unassembled WGS sequence"/>
</dbReference>
<comment type="cofactor">
    <cofactor evidence="6">
        <name>Mg(2+)</name>
        <dbReference type="ChEBI" id="CHEBI:18420"/>
    </cofactor>
</comment>
<feature type="binding site" evidence="6">
    <location>
        <position position="97"/>
    </location>
    <ligand>
        <name>5-phospho-alpha-D-ribose 1-diphosphate</name>
        <dbReference type="ChEBI" id="CHEBI:58017"/>
        <note>ligand shared between dimeric partners</note>
    </ligand>
</feature>
<gene>
    <name evidence="6" type="primary">pyrE</name>
    <name evidence="8" type="ORF">J2Z34_000298</name>
</gene>
<comment type="caution">
    <text evidence="6">Lacks conserved residue(s) required for the propagation of feature annotation.</text>
</comment>
<dbReference type="GO" id="GO:0004588">
    <property type="term" value="F:orotate phosphoribosyltransferase activity"/>
    <property type="evidence" value="ECO:0007669"/>
    <property type="project" value="UniProtKB-EC"/>
</dbReference>
<accession>A0ABS4FZW2</accession>
<evidence type="ECO:0000256" key="4">
    <source>
        <dbReference type="ARBA" id="ARBA00022679"/>
    </source>
</evidence>
<keyword evidence="5 6" id="KW-0665">Pyrimidine biosynthesis</keyword>
<dbReference type="PANTHER" id="PTHR19278:SF9">
    <property type="entry name" value="URIDINE 5'-MONOPHOSPHATE SYNTHASE"/>
    <property type="match status" value="1"/>
</dbReference>
<keyword evidence="3 6" id="KW-0328">Glycosyltransferase</keyword>
<keyword evidence="9" id="KW-1185">Reference proteome</keyword>
<comment type="similarity">
    <text evidence="6">Belongs to the purine/pyrimidine phosphoribosyltransferase family. PyrE subfamily.</text>
</comment>